<keyword evidence="21" id="KW-1185">Reference proteome</keyword>
<comment type="subunit">
    <text evidence="6">Homodimer.</text>
</comment>
<evidence type="ECO:0000256" key="5">
    <source>
        <dbReference type="ARBA" id="ARBA00010790"/>
    </source>
</evidence>
<keyword evidence="11 16" id="KW-0274">FAD</keyword>
<feature type="active site" description="Proton acceptor" evidence="15">
    <location>
        <position position="548"/>
    </location>
</feature>
<evidence type="ECO:0000259" key="19">
    <source>
        <dbReference type="PROSITE" id="PS00624"/>
    </source>
</evidence>
<evidence type="ECO:0000259" key="18">
    <source>
        <dbReference type="PROSITE" id="PS00623"/>
    </source>
</evidence>
<reference evidence="20" key="2">
    <citation type="journal article" date="2023" name="IMA Fungus">
        <title>Comparative genomic study of the Penicillium genus elucidates a diverse pangenome and 15 lateral gene transfer events.</title>
        <authorList>
            <person name="Petersen C."/>
            <person name="Sorensen T."/>
            <person name="Nielsen M.R."/>
            <person name="Sondergaard T.E."/>
            <person name="Sorensen J.L."/>
            <person name="Fitzpatrick D.A."/>
            <person name="Frisvad J.C."/>
            <person name="Nielsen K.L."/>
        </authorList>
    </citation>
    <scope>NUCLEOTIDE SEQUENCE</scope>
    <source>
        <strain evidence="20">IBT 21472</strain>
    </source>
</reference>
<dbReference type="Pfam" id="PF05199">
    <property type="entry name" value="GMC_oxred_C"/>
    <property type="match status" value="1"/>
</dbReference>
<dbReference type="GO" id="GO:0005737">
    <property type="term" value="C:cytoplasm"/>
    <property type="evidence" value="ECO:0007669"/>
    <property type="project" value="UniProtKB-SubCell"/>
</dbReference>
<comment type="cofactor">
    <cofactor evidence="1 16">
        <name>FAD</name>
        <dbReference type="ChEBI" id="CHEBI:57692"/>
    </cofactor>
</comment>
<dbReference type="PANTHER" id="PTHR11552">
    <property type="entry name" value="GLUCOSE-METHANOL-CHOLINE GMC OXIDOREDUCTASE"/>
    <property type="match status" value="1"/>
</dbReference>
<evidence type="ECO:0000256" key="10">
    <source>
        <dbReference type="ARBA" id="ARBA00022630"/>
    </source>
</evidence>
<evidence type="ECO:0000256" key="14">
    <source>
        <dbReference type="ARBA" id="ARBA00049722"/>
    </source>
</evidence>
<evidence type="ECO:0000256" key="13">
    <source>
        <dbReference type="ARBA" id="ARBA00049435"/>
    </source>
</evidence>
<evidence type="ECO:0000256" key="2">
    <source>
        <dbReference type="ARBA" id="ARBA00004191"/>
    </source>
</evidence>
<evidence type="ECO:0000256" key="17">
    <source>
        <dbReference type="RuleBase" id="RU003968"/>
    </source>
</evidence>
<dbReference type="EC" id="1.1.3.4" evidence="14"/>
<dbReference type="Gene3D" id="3.30.560.10">
    <property type="entry name" value="Glucose Oxidase, domain 3"/>
    <property type="match status" value="1"/>
</dbReference>
<feature type="active site" description="Proton donor" evidence="15">
    <location>
        <position position="505"/>
    </location>
</feature>
<evidence type="ECO:0000256" key="8">
    <source>
        <dbReference type="ARBA" id="ARBA00022512"/>
    </source>
</evidence>
<evidence type="ECO:0000256" key="11">
    <source>
        <dbReference type="ARBA" id="ARBA00022827"/>
    </source>
</evidence>
<dbReference type="PROSITE" id="PS00624">
    <property type="entry name" value="GMC_OXRED_2"/>
    <property type="match status" value="1"/>
</dbReference>
<comment type="similarity">
    <text evidence="5 17">Belongs to the GMC oxidoreductase family.</text>
</comment>
<dbReference type="Proteomes" id="UP001147746">
    <property type="component" value="Unassembled WGS sequence"/>
</dbReference>
<accession>A0A9W9HJ39</accession>
<dbReference type="EMBL" id="JAPZBO010000002">
    <property type="protein sequence ID" value="KAJ5325058.1"/>
    <property type="molecule type" value="Genomic_DNA"/>
</dbReference>
<dbReference type="Pfam" id="PF00732">
    <property type="entry name" value="GMC_oxred_N"/>
    <property type="match status" value="1"/>
</dbReference>
<keyword evidence="7" id="KW-0963">Cytoplasm</keyword>
<dbReference type="GO" id="GO:0050660">
    <property type="term" value="F:flavin adenine dinucleotide binding"/>
    <property type="evidence" value="ECO:0007669"/>
    <property type="project" value="InterPro"/>
</dbReference>
<dbReference type="InterPro" id="IPR000172">
    <property type="entry name" value="GMC_OxRdtase_N"/>
</dbReference>
<dbReference type="GO" id="GO:0046562">
    <property type="term" value="F:beta-D-glucose oxidase activity"/>
    <property type="evidence" value="ECO:0007669"/>
    <property type="project" value="UniProtKB-EC"/>
</dbReference>
<keyword evidence="9" id="KW-0964">Secreted</keyword>
<feature type="domain" description="Glucose-methanol-choline oxidoreductase N-terminal" evidence="19">
    <location>
        <begin position="281"/>
        <end position="295"/>
    </location>
</feature>
<keyword evidence="12" id="KW-0560">Oxidoreductase</keyword>
<evidence type="ECO:0000256" key="4">
    <source>
        <dbReference type="ARBA" id="ARBA00004498"/>
    </source>
</evidence>
<feature type="binding site" evidence="16">
    <location>
        <position position="242"/>
    </location>
    <ligand>
        <name>FAD</name>
        <dbReference type="ChEBI" id="CHEBI:57692"/>
    </ligand>
</feature>
<dbReference type="OrthoDB" id="269227at2759"/>
<dbReference type="SUPFAM" id="SSF54373">
    <property type="entry name" value="FAD-linked reductases, C-terminal domain"/>
    <property type="match status" value="1"/>
</dbReference>
<organism evidence="20 21">
    <name type="scientific">Penicillium atrosanguineum</name>
    <dbReference type="NCBI Taxonomy" id="1132637"/>
    <lineage>
        <taxon>Eukaryota</taxon>
        <taxon>Fungi</taxon>
        <taxon>Dikarya</taxon>
        <taxon>Ascomycota</taxon>
        <taxon>Pezizomycotina</taxon>
        <taxon>Eurotiomycetes</taxon>
        <taxon>Eurotiomycetidae</taxon>
        <taxon>Eurotiales</taxon>
        <taxon>Aspergillaceae</taxon>
        <taxon>Penicillium</taxon>
    </lineage>
</organism>
<dbReference type="AlphaFoldDB" id="A0A9W9HJ39"/>
<sequence>MLMADPLKVSGKTYDYVITGGGLTGLTTAARLTSDARITVLVIESGFYQSSRGPIVEDLNSFGEAFGTTLDHAFQTVSLDINGRPLTFHSGNGLGGSTLINGATYTSPSKVQIDSWESHLGNGGWNFDNISSYIRRNEKARPPTPEQIEAGHSYKPECHGTHGDLHVGPRGGRLSPIIKRLMGVVKKGGAPIRRDLSCGNPKGVSMFLNTMHANGTRSDTAREYLLPHMTRPNLSVLVGQKVGKVLINQKVRIPSARGVEFGTDGQRFEVYAKHEVILAAGALMSPLILEYSGVGLKTVLEAAGVPQIVDLPVGLNLQDQTTTTMMAQTKDEGQGQAAYFATLDDLFSTQDIETARELLSSQLNQWADDAIAEGGFSKQNALKSQLELYRHWILDKKVAYAELFMDVRPLTVGFSIWVLLPFTRGKIHITHKDPFLWKYALDPRYLENDLDRLSQAAATRLARNLLDAMHPLVLKETFPGSVVPDNATTDDWISYVAQNFQPNFHAIGTCSMMAKELGGVVDPSGKVYGVPALRVVDASIIPTQVSAHTSALLYGVAQKLSDLILADYHRKLNSIN</sequence>
<name>A0A9W9HJ39_9EURO</name>
<protein>
    <recommendedName>
        <fullName evidence="14">glucose oxidase</fullName>
        <ecNumber evidence="14">1.1.3.4</ecNumber>
    </recommendedName>
</protein>
<dbReference type="PROSITE" id="PS00623">
    <property type="entry name" value="GMC_OXRED_1"/>
    <property type="match status" value="1"/>
</dbReference>
<feature type="domain" description="Glucose-methanol-choline oxidoreductase N-terminal" evidence="18">
    <location>
        <begin position="91"/>
        <end position="114"/>
    </location>
</feature>
<dbReference type="PIRSF" id="PIRSF000137">
    <property type="entry name" value="Alcohol_oxidase"/>
    <property type="match status" value="1"/>
</dbReference>
<evidence type="ECO:0000313" key="21">
    <source>
        <dbReference type="Proteomes" id="UP001147746"/>
    </source>
</evidence>
<evidence type="ECO:0000256" key="3">
    <source>
        <dbReference type="ARBA" id="ARBA00004496"/>
    </source>
</evidence>
<dbReference type="InterPro" id="IPR007867">
    <property type="entry name" value="GMC_OxRtase_C"/>
</dbReference>
<dbReference type="InterPro" id="IPR012132">
    <property type="entry name" value="GMC_OxRdtase"/>
</dbReference>
<proteinExistence type="inferred from homology"/>
<reference evidence="20" key="1">
    <citation type="submission" date="2022-12" db="EMBL/GenBank/DDBJ databases">
        <authorList>
            <person name="Petersen C."/>
        </authorList>
    </citation>
    <scope>NUCLEOTIDE SEQUENCE</scope>
    <source>
        <strain evidence="20">IBT 21472</strain>
    </source>
</reference>
<keyword evidence="8" id="KW-0134">Cell wall</keyword>
<comment type="catalytic activity">
    <reaction evidence="13">
        <text>beta-D-glucose + O2 = D-glucono-1,5-lactone + H2O2</text>
        <dbReference type="Rhea" id="RHEA:11428"/>
        <dbReference type="ChEBI" id="CHEBI:15379"/>
        <dbReference type="ChEBI" id="CHEBI:15903"/>
        <dbReference type="ChEBI" id="CHEBI:16217"/>
        <dbReference type="ChEBI" id="CHEBI:16240"/>
        <dbReference type="EC" id="1.1.3.4"/>
    </reaction>
    <physiologicalReaction direction="left-to-right" evidence="13">
        <dbReference type="Rhea" id="RHEA:11429"/>
    </physiologicalReaction>
</comment>
<comment type="subcellular location">
    <subcellularLocation>
        <location evidence="3">Cytoplasm</location>
    </subcellularLocation>
    <subcellularLocation>
        <location evidence="2">Secreted</location>
        <location evidence="2">Cell wall</location>
    </subcellularLocation>
    <subcellularLocation>
        <location evidence="4">Secreted</location>
        <location evidence="4">Extracellular space</location>
        <location evidence="4">Extracellular matrix</location>
    </subcellularLocation>
</comment>
<evidence type="ECO:0000256" key="7">
    <source>
        <dbReference type="ARBA" id="ARBA00022490"/>
    </source>
</evidence>
<keyword evidence="10 17" id="KW-0285">Flavoprotein</keyword>
<dbReference type="Gene3D" id="4.10.450.10">
    <property type="entry name" value="Glucose Oxidase, domain 2"/>
    <property type="match status" value="1"/>
</dbReference>
<evidence type="ECO:0000256" key="16">
    <source>
        <dbReference type="PIRSR" id="PIRSR000137-2"/>
    </source>
</evidence>
<evidence type="ECO:0000313" key="20">
    <source>
        <dbReference type="EMBL" id="KAJ5325058.1"/>
    </source>
</evidence>
<dbReference type="PANTHER" id="PTHR11552:SF201">
    <property type="entry name" value="GLUCOSE-METHANOL-CHOLINE OXIDOREDUCTASE N-TERMINAL DOMAIN-CONTAINING PROTEIN"/>
    <property type="match status" value="1"/>
</dbReference>
<evidence type="ECO:0000256" key="12">
    <source>
        <dbReference type="ARBA" id="ARBA00023002"/>
    </source>
</evidence>
<keyword evidence="9" id="KW-0272">Extracellular matrix</keyword>
<dbReference type="SUPFAM" id="SSF51905">
    <property type="entry name" value="FAD/NAD(P)-binding domain"/>
    <property type="match status" value="1"/>
</dbReference>
<comment type="caution">
    <text evidence="20">The sequence shown here is derived from an EMBL/GenBank/DDBJ whole genome shotgun (WGS) entry which is preliminary data.</text>
</comment>
<evidence type="ECO:0000256" key="9">
    <source>
        <dbReference type="ARBA" id="ARBA00022530"/>
    </source>
</evidence>
<evidence type="ECO:0000256" key="1">
    <source>
        <dbReference type="ARBA" id="ARBA00001974"/>
    </source>
</evidence>
<dbReference type="InterPro" id="IPR036188">
    <property type="entry name" value="FAD/NAD-bd_sf"/>
</dbReference>
<evidence type="ECO:0000256" key="6">
    <source>
        <dbReference type="ARBA" id="ARBA00011738"/>
    </source>
</evidence>
<evidence type="ECO:0000256" key="15">
    <source>
        <dbReference type="PIRSR" id="PIRSR000137-1"/>
    </source>
</evidence>
<gene>
    <name evidence="20" type="ORF">N7476_003658</name>
</gene>
<dbReference type="InterPro" id="IPR027424">
    <property type="entry name" value="Glucose_Oxidase_domain_2"/>
</dbReference>
<dbReference type="Gene3D" id="3.50.50.60">
    <property type="entry name" value="FAD/NAD(P)-binding domain"/>
    <property type="match status" value="1"/>
</dbReference>